<dbReference type="PANTHER" id="PTHR11228:SF7">
    <property type="entry name" value="PQQA PEPTIDE CYCLASE"/>
    <property type="match status" value="1"/>
</dbReference>
<dbReference type="SUPFAM" id="SSF102114">
    <property type="entry name" value="Radical SAM enzymes"/>
    <property type="match status" value="1"/>
</dbReference>
<protein>
    <submittedName>
        <fullName evidence="6">Radical SAM domain protein</fullName>
    </submittedName>
</protein>
<evidence type="ECO:0000256" key="1">
    <source>
        <dbReference type="ARBA" id="ARBA00022691"/>
    </source>
</evidence>
<keyword evidence="7" id="KW-1185">Reference proteome</keyword>
<dbReference type="InterPro" id="IPR050377">
    <property type="entry name" value="Radical_SAM_PqqE_MftC-like"/>
</dbReference>
<evidence type="ECO:0000313" key="7">
    <source>
        <dbReference type="Proteomes" id="UP000008206"/>
    </source>
</evidence>
<keyword evidence="3" id="KW-0408">Iron</keyword>
<evidence type="ECO:0000256" key="2">
    <source>
        <dbReference type="ARBA" id="ARBA00022723"/>
    </source>
</evidence>
<dbReference type="CDD" id="cd01335">
    <property type="entry name" value="Radical_SAM"/>
    <property type="match status" value="1"/>
</dbReference>
<dbReference type="InterPro" id="IPR007197">
    <property type="entry name" value="rSAM"/>
</dbReference>
<dbReference type="RefSeq" id="WP_013320841.1">
    <property type="nucleotide sequence ID" value="NC_014501.1"/>
</dbReference>
<keyword evidence="4" id="KW-0411">Iron-sulfur</keyword>
<dbReference type="AlphaFoldDB" id="E0UAJ0"/>
<feature type="domain" description="Radical SAM core" evidence="5">
    <location>
        <begin position="24"/>
        <end position="250"/>
    </location>
</feature>
<dbReference type="HOGENOM" id="CLU_694210_0_0_3"/>
<dbReference type="SFLD" id="SFLDG01067">
    <property type="entry name" value="SPASM/twitch_domain_containing"/>
    <property type="match status" value="1"/>
</dbReference>
<dbReference type="GO" id="GO:0003824">
    <property type="term" value="F:catalytic activity"/>
    <property type="evidence" value="ECO:0007669"/>
    <property type="project" value="InterPro"/>
</dbReference>
<dbReference type="GO" id="GO:0051536">
    <property type="term" value="F:iron-sulfur cluster binding"/>
    <property type="evidence" value="ECO:0007669"/>
    <property type="project" value="UniProtKB-KW"/>
</dbReference>
<evidence type="ECO:0000313" key="6">
    <source>
        <dbReference type="EMBL" id="ADN12731.1"/>
    </source>
</evidence>
<name>E0UAJ0_GLOV7</name>
<dbReference type="Gene3D" id="3.20.20.70">
    <property type="entry name" value="Aldolase class I"/>
    <property type="match status" value="1"/>
</dbReference>
<evidence type="ECO:0000256" key="3">
    <source>
        <dbReference type="ARBA" id="ARBA00023004"/>
    </source>
</evidence>
<accession>E0UAJ0</accession>
<proteinExistence type="predicted"/>
<dbReference type="KEGG" id="cyj:Cyan7822_0699"/>
<dbReference type="GO" id="GO:0046872">
    <property type="term" value="F:metal ion binding"/>
    <property type="evidence" value="ECO:0007669"/>
    <property type="project" value="UniProtKB-KW"/>
</dbReference>
<gene>
    <name evidence="6" type="ordered locus">Cyan7822_0699</name>
</gene>
<dbReference type="OrthoDB" id="7021155at2"/>
<organism evidence="6 7">
    <name type="scientific">Gloeothece verrucosa (strain PCC 7822)</name>
    <name type="common">Cyanothece sp. (strain PCC 7822)</name>
    <dbReference type="NCBI Taxonomy" id="497965"/>
    <lineage>
        <taxon>Bacteria</taxon>
        <taxon>Bacillati</taxon>
        <taxon>Cyanobacteriota</taxon>
        <taxon>Cyanophyceae</taxon>
        <taxon>Oscillatoriophycideae</taxon>
        <taxon>Chroococcales</taxon>
        <taxon>Aphanothecaceae</taxon>
        <taxon>Gloeothece</taxon>
        <taxon>Gloeothece verrucosa</taxon>
    </lineage>
</organism>
<dbReference type="Pfam" id="PF04055">
    <property type="entry name" value="Radical_SAM"/>
    <property type="match status" value="1"/>
</dbReference>
<evidence type="ECO:0000259" key="5">
    <source>
        <dbReference type="PROSITE" id="PS51918"/>
    </source>
</evidence>
<dbReference type="eggNOG" id="COG0535">
    <property type="taxonomic scope" value="Bacteria"/>
</dbReference>
<dbReference type="STRING" id="497965.Cyan7822_0699"/>
<keyword evidence="1" id="KW-0949">S-adenosyl-L-methionine</keyword>
<dbReference type="InterPro" id="IPR013785">
    <property type="entry name" value="Aldolase_TIM"/>
</dbReference>
<dbReference type="InterPro" id="IPR058240">
    <property type="entry name" value="rSAM_sf"/>
</dbReference>
<sequence length="342" mass="38150">MVNYGLKGFEFNFDPQIAKKAMEKNEMLVLGLDFAPICHLNCSYCDRIEARRKIRKELTVEQKVELIKEAKSLGCQTVEIPGAGEPLLDPHFWTYLETIAELNMIGLVFTSGYSKKGALINDYTAQKLNELGASIVLKFESMDTQVQDKMVRQKGYGESCYQTLQTLIEAGFTQSSPTRLGIHTVVTPHNIDDVTNILRMSRQNNIFPYISSLIPGGNALDNDGSAIITREESLNIIKILAEVDKTFGIEYTPTLPVAAGFVCNQINVGLFINLYGDIFECSACESVLCNVIEVGGLKAAWNLEQVKQRRVKFQNGYCPTREAYWDSVSEENLSFKPVAIAS</sequence>
<evidence type="ECO:0000256" key="4">
    <source>
        <dbReference type="ARBA" id="ARBA00023014"/>
    </source>
</evidence>
<keyword evidence="2" id="KW-0479">Metal-binding</keyword>
<dbReference type="SFLD" id="SFLDS00029">
    <property type="entry name" value="Radical_SAM"/>
    <property type="match status" value="1"/>
</dbReference>
<dbReference type="EMBL" id="CP002198">
    <property type="protein sequence ID" value="ADN12731.1"/>
    <property type="molecule type" value="Genomic_DNA"/>
</dbReference>
<dbReference type="PROSITE" id="PS51918">
    <property type="entry name" value="RADICAL_SAM"/>
    <property type="match status" value="1"/>
</dbReference>
<reference evidence="7" key="1">
    <citation type="journal article" date="2011" name="MBio">
        <title>Novel metabolic attributes of the genus Cyanothece, comprising a group of unicellular nitrogen-fixing Cyanobacteria.</title>
        <authorList>
            <person name="Bandyopadhyay A."/>
            <person name="Elvitigala T."/>
            <person name="Welsh E."/>
            <person name="Stockel J."/>
            <person name="Liberton M."/>
            <person name="Min H."/>
            <person name="Sherman L.A."/>
            <person name="Pakrasi H.B."/>
        </authorList>
    </citation>
    <scope>NUCLEOTIDE SEQUENCE [LARGE SCALE GENOMIC DNA]</scope>
    <source>
        <strain evidence="7">PCC 7822</strain>
    </source>
</reference>
<dbReference type="Proteomes" id="UP000008206">
    <property type="component" value="Chromosome"/>
</dbReference>
<dbReference type="PANTHER" id="PTHR11228">
    <property type="entry name" value="RADICAL SAM DOMAIN PROTEIN"/>
    <property type="match status" value="1"/>
</dbReference>